<evidence type="ECO:0000256" key="1">
    <source>
        <dbReference type="ARBA" id="ARBA00004141"/>
    </source>
</evidence>
<comment type="subcellular location">
    <subcellularLocation>
        <location evidence="1">Membrane</location>
        <topology evidence="1">Multi-pass membrane protein</topology>
    </subcellularLocation>
</comment>
<keyword evidence="9" id="KW-1185">Reference proteome</keyword>
<dbReference type="HOGENOM" id="CLU_021430_1_1_1"/>
<proteinExistence type="inferred from homology"/>
<evidence type="ECO:0000256" key="6">
    <source>
        <dbReference type="SAM" id="MobiDB-lite"/>
    </source>
</evidence>
<keyword evidence="5 7" id="KW-0472">Membrane</keyword>
<dbReference type="PANTHER" id="PTHR13285">
    <property type="entry name" value="ACYLTRANSFERASE"/>
    <property type="match status" value="1"/>
</dbReference>
<dbReference type="InterPro" id="IPR004299">
    <property type="entry name" value="MBOAT_fam"/>
</dbReference>
<dbReference type="GO" id="GO:0006506">
    <property type="term" value="P:GPI anchor biosynthetic process"/>
    <property type="evidence" value="ECO:0007669"/>
    <property type="project" value="TreeGrafter"/>
</dbReference>
<dbReference type="AlphaFoldDB" id="R7S183"/>
<dbReference type="Proteomes" id="UP000054196">
    <property type="component" value="Unassembled WGS sequence"/>
</dbReference>
<organism evidence="8 9">
    <name type="scientific">Punctularia strigosozonata (strain HHB-11173)</name>
    <name type="common">White-rot fungus</name>
    <dbReference type="NCBI Taxonomy" id="741275"/>
    <lineage>
        <taxon>Eukaryota</taxon>
        <taxon>Fungi</taxon>
        <taxon>Dikarya</taxon>
        <taxon>Basidiomycota</taxon>
        <taxon>Agaricomycotina</taxon>
        <taxon>Agaricomycetes</taxon>
        <taxon>Corticiales</taxon>
        <taxon>Punctulariaceae</taxon>
        <taxon>Punctularia</taxon>
    </lineage>
</organism>
<dbReference type="GO" id="GO:0008374">
    <property type="term" value="F:O-acyltransferase activity"/>
    <property type="evidence" value="ECO:0007669"/>
    <property type="project" value="TreeGrafter"/>
</dbReference>
<comment type="similarity">
    <text evidence="2">Belongs to the membrane-bound acyltransferase family.</text>
</comment>
<evidence type="ECO:0000256" key="5">
    <source>
        <dbReference type="ARBA" id="ARBA00023136"/>
    </source>
</evidence>
<gene>
    <name evidence="8" type="ORF">PUNSTDRAFT_77213</name>
</gene>
<feature type="transmembrane region" description="Helical" evidence="7">
    <location>
        <begin position="56"/>
        <end position="75"/>
    </location>
</feature>
<reference evidence="9" key="1">
    <citation type="journal article" date="2012" name="Science">
        <title>The Paleozoic origin of enzymatic lignin decomposition reconstructed from 31 fungal genomes.</title>
        <authorList>
            <person name="Floudas D."/>
            <person name="Binder M."/>
            <person name="Riley R."/>
            <person name="Barry K."/>
            <person name="Blanchette R.A."/>
            <person name="Henrissat B."/>
            <person name="Martinez A.T."/>
            <person name="Otillar R."/>
            <person name="Spatafora J.W."/>
            <person name="Yadav J.S."/>
            <person name="Aerts A."/>
            <person name="Benoit I."/>
            <person name="Boyd A."/>
            <person name="Carlson A."/>
            <person name="Copeland A."/>
            <person name="Coutinho P.M."/>
            <person name="de Vries R.P."/>
            <person name="Ferreira P."/>
            <person name="Findley K."/>
            <person name="Foster B."/>
            <person name="Gaskell J."/>
            <person name="Glotzer D."/>
            <person name="Gorecki P."/>
            <person name="Heitman J."/>
            <person name="Hesse C."/>
            <person name="Hori C."/>
            <person name="Igarashi K."/>
            <person name="Jurgens J.A."/>
            <person name="Kallen N."/>
            <person name="Kersten P."/>
            <person name="Kohler A."/>
            <person name="Kuees U."/>
            <person name="Kumar T.K.A."/>
            <person name="Kuo A."/>
            <person name="LaButti K."/>
            <person name="Larrondo L.F."/>
            <person name="Lindquist E."/>
            <person name="Ling A."/>
            <person name="Lombard V."/>
            <person name="Lucas S."/>
            <person name="Lundell T."/>
            <person name="Martin R."/>
            <person name="McLaughlin D.J."/>
            <person name="Morgenstern I."/>
            <person name="Morin E."/>
            <person name="Murat C."/>
            <person name="Nagy L.G."/>
            <person name="Nolan M."/>
            <person name="Ohm R.A."/>
            <person name="Patyshakuliyeva A."/>
            <person name="Rokas A."/>
            <person name="Ruiz-Duenas F.J."/>
            <person name="Sabat G."/>
            <person name="Salamov A."/>
            <person name="Samejima M."/>
            <person name="Schmutz J."/>
            <person name="Slot J.C."/>
            <person name="St John F."/>
            <person name="Stenlid J."/>
            <person name="Sun H."/>
            <person name="Sun S."/>
            <person name="Syed K."/>
            <person name="Tsang A."/>
            <person name="Wiebenga A."/>
            <person name="Young D."/>
            <person name="Pisabarro A."/>
            <person name="Eastwood D.C."/>
            <person name="Martin F."/>
            <person name="Cullen D."/>
            <person name="Grigoriev I.V."/>
            <person name="Hibbett D.S."/>
        </authorList>
    </citation>
    <scope>NUCLEOTIDE SEQUENCE [LARGE SCALE GENOMIC DNA]</scope>
    <source>
        <strain evidence="9">HHB-11173 SS5</strain>
    </source>
</reference>
<feature type="compositionally biased region" description="Polar residues" evidence="6">
    <location>
        <begin position="1"/>
        <end position="11"/>
    </location>
</feature>
<feature type="transmembrane region" description="Helical" evidence="7">
    <location>
        <begin position="532"/>
        <end position="557"/>
    </location>
</feature>
<dbReference type="GO" id="GO:0016020">
    <property type="term" value="C:membrane"/>
    <property type="evidence" value="ECO:0007669"/>
    <property type="project" value="UniProtKB-SubCell"/>
</dbReference>
<keyword evidence="4 7" id="KW-1133">Transmembrane helix</keyword>
<keyword evidence="3 7" id="KW-0812">Transmembrane</keyword>
<dbReference type="RefSeq" id="XP_007388772.1">
    <property type="nucleotide sequence ID" value="XM_007388710.1"/>
</dbReference>
<dbReference type="GO" id="GO:0005783">
    <property type="term" value="C:endoplasmic reticulum"/>
    <property type="evidence" value="ECO:0007669"/>
    <property type="project" value="TreeGrafter"/>
</dbReference>
<feature type="transmembrane region" description="Helical" evidence="7">
    <location>
        <begin position="147"/>
        <end position="180"/>
    </location>
</feature>
<feature type="transmembrane region" description="Helical" evidence="7">
    <location>
        <begin position="463"/>
        <end position="485"/>
    </location>
</feature>
<feature type="transmembrane region" description="Helical" evidence="7">
    <location>
        <begin position="287"/>
        <end position="305"/>
    </location>
</feature>
<dbReference type="PANTHER" id="PTHR13285:SF18">
    <property type="entry name" value="PROTEIN-CYSTEINE N-PALMITOYLTRANSFERASE RASP"/>
    <property type="match status" value="1"/>
</dbReference>
<dbReference type="Pfam" id="PF03062">
    <property type="entry name" value="MBOAT"/>
    <property type="match status" value="1"/>
</dbReference>
<evidence type="ECO:0000313" key="8">
    <source>
        <dbReference type="EMBL" id="EIN03983.1"/>
    </source>
</evidence>
<dbReference type="InterPro" id="IPR051085">
    <property type="entry name" value="MB_O-acyltransferase"/>
</dbReference>
<dbReference type="OMA" id="GWHRSYN"/>
<feature type="transmembrane region" description="Helical" evidence="7">
    <location>
        <begin position="326"/>
        <end position="349"/>
    </location>
</feature>
<feature type="transmembrane region" description="Helical" evidence="7">
    <location>
        <begin position="361"/>
        <end position="383"/>
    </location>
</feature>
<evidence type="ECO:0000256" key="3">
    <source>
        <dbReference type="ARBA" id="ARBA00022692"/>
    </source>
</evidence>
<feature type="region of interest" description="Disordered" evidence="6">
    <location>
        <begin position="1"/>
        <end position="21"/>
    </location>
</feature>
<dbReference type="eggNOG" id="KOG3860">
    <property type="taxonomic scope" value="Eukaryota"/>
</dbReference>
<feature type="transmembrane region" description="Helical" evidence="7">
    <location>
        <begin position="116"/>
        <end position="135"/>
    </location>
</feature>
<feature type="transmembrane region" description="Helical" evidence="7">
    <location>
        <begin position="431"/>
        <end position="457"/>
    </location>
</feature>
<feature type="transmembrane region" description="Helical" evidence="7">
    <location>
        <begin position="497"/>
        <end position="520"/>
    </location>
</feature>
<sequence length="572" mass="65741">MQADHNSSFNTEFDPRTGGYDPRRGILHLTVGIPSSYRKVPAEDTRPPSRWTTPEFVLYYVMAAVVIPVMVWIPTTLSSPSHPNYPLFQRRLSAGWLFGRRVDNSDAQFRSFRSNIPYLLLVVGAFVALKAVYTRSLRFSSTNSTHYIPFYLVFSALFLLGLHGASALKILVILFVNYVIGKNSKGAKWGPVLTWLFNGGVLFANEWNGGYRFGAIHPSLEVLDTFYGIYPRWHLSFNITMLRLVSFNMDHHWAHRRFGPRDVSAVLDEKERSRTPHSLETYSFDNYIAYVLYPPLYIAGPIMTFNDFMWQIRRPVLLPWRAVVSYAARFLACLLTMETILHFMYVVAIKDSKAWTGPSPYTPAQLALVGLWNLIVVWLKLLLPWRFFRLWALVDGIDPPENMVRCVANNYSPLGFWRSWHRSYNLWIVRYIYVPLGGANNAVLTTVIVFTFVALWHDLSFKLLAWGWLVSLFIIPELFLGRYLGEKQFGTAYWYRHLCAVGAVGNILTMMAANLVGFVIGLEGTSYIFKELFASVAGVQFLIAACICLFVAAQLMFEYREEEMRRGIYRRC</sequence>
<evidence type="ECO:0000256" key="4">
    <source>
        <dbReference type="ARBA" id="ARBA00022989"/>
    </source>
</evidence>
<accession>R7S183</accession>
<evidence type="ECO:0000256" key="2">
    <source>
        <dbReference type="ARBA" id="ARBA00010323"/>
    </source>
</evidence>
<dbReference type="KEGG" id="psq:PUNSTDRAFT_77213"/>
<evidence type="ECO:0000313" key="9">
    <source>
        <dbReference type="Proteomes" id="UP000054196"/>
    </source>
</evidence>
<evidence type="ECO:0000256" key="7">
    <source>
        <dbReference type="SAM" id="Phobius"/>
    </source>
</evidence>
<dbReference type="GeneID" id="18885707"/>
<name>R7S183_PUNST</name>
<protein>
    <submittedName>
        <fullName evidence="8">MBOAT-domain-containing protein</fullName>
    </submittedName>
</protein>
<dbReference type="OrthoDB" id="420606at2759"/>
<dbReference type="EMBL" id="JH687557">
    <property type="protein sequence ID" value="EIN03983.1"/>
    <property type="molecule type" value="Genomic_DNA"/>
</dbReference>